<protein>
    <recommendedName>
        <fullName evidence="3">Isochorismatase-like domain-containing protein</fullName>
    </recommendedName>
</protein>
<evidence type="ECO:0000313" key="5">
    <source>
        <dbReference type="Proteomes" id="UP000198312"/>
    </source>
</evidence>
<evidence type="ECO:0000256" key="2">
    <source>
        <dbReference type="ARBA" id="ARBA00022801"/>
    </source>
</evidence>
<dbReference type="EMBL" id="CP022315">
    <property type="protein sequence ID" value="ASK62426.1"/>
    <property type="molecule type" value="Genomic_DNA"/>
</dbReference>
<proteinExistence type="inferred from homology"/>
<dbReference type="CDD" id="cd00431">
    <property type="entry name" value="cysteine_hydrolases"/>
    <property type="match status" value="1"/>
</dbReference>
<organism evidence="4 5">
    <name type="scientific">Virgibacillus phasianinus</name>
    <dbReference type="NCBI Taxonomy" id="2017483"/>
    <lineage>
        <taxon>Bacteria</taxon>
        <taxon>Bacillati</taxon>
        <taxon>Bacillota</taxon>
        <taxon>Bacilli</taxon>
        <taxon>Bacillales</taxon>
        <taxon>Bacillaceae</taxon>
        <taxon>Virgibacillus</taxon>
    </lineage>
</organism>
<dbReference type="Proteomes" id="UP000198312">
    <property type="component" value="Chromosome"/>
</dbReference>
<keyword evidence="5" id="KW-1185">Reference proteome</keyword>
<evidence type="ECO:0000259" key="3">
    <source>
        <dbReference type="Pfam" id="PF00857"/>
    </source>
</evidence>
<dbReference type="PANTHER" id="PTHR43540">
    <property type="entry name" value="PEROXYUREIDOACRYLATE/UREIDOACRYLATE AMIDOHYDROLASE-RELATED"/>
    <property type="match status" value="1"/>
</dbReference>
<dbReference type="KEGG" id="vil:CFK37_09790"/>
<evidence type="ECO:0000313" key="4">
    <source>
        <dbReference type="EMBL" id="ASK62426.1"/>
    </source>
</evidence>
<reference evidence="4 5" key="1">
    <citation type="submission" date="2017-07" db="EMBL/GenBank/DDBJ databases">
        <title>Virgibacillus sp. LM2416.</title>
        <authorList>
            <person name="Tak E.J."/>
            <person name="Bae J.-W."/>
        </authorList>
    </citation>
    <scope>NUCLEOTIDE SEQUENCE [LARGE SCALE GENOMIC DNA]</scope>
    <source>
        <strain evidence="4 5">LM2416</strain>
    </source>
</reference>
<evidence type="ECO:0000256" key="1">
    <source>
        <dbReference type="ARBA" id="ARBA00006336"/>
    </source>
</evidence>
<dbReference type="SUPFAM" id="SSF52499">
    <property type="entry name" value="Isochorismatase-like hydrolases"/>
    <property type="match status" value="1"/>
</dbReference>
<feature type="domain" description="Isochorismatase-like" evidence="3">
    <location>
        <begin position="12"/>
        <end position="187"/>
    </location>
</feature>
<dbReference type="RefSeq" id="WP_089061686.1">
    <property type="nucleotide sequence ID" value="NZ_CP022315.1"/>
</dbReference>
<dbReference type="InterPro" id="IPR000868">
    <property type="entry name" value="Isochorismatase-like_dom"/>
</dbReference>
<accession>A0A220U3C1</accession>
<dbReference type="OrthoDB" id="9785724at2"/>
<gene>
    <name evidence="4" type="ORF">CFK37_09790</name>
</gene>
<dbReference type="GO" id="GO:0016787">
    <property type="term" value="F:hydrolase activity"/>
    <property type="evidence" value="ECO:0007669"/>
    <property type="project" value="UniProtKB-KW"/>
</dbReference>
<dbReference type="InterPro" id="IPR036380">
    <property type="entry name" value="Isochorismatase-like_sf"/>
</dbReference>
<dbReference type="InterPro" id="IPR050272">
    <property type="entry name" value="Isochorismatase-like_hydrls"/>
</dbReference>
<dbReference type="AlphaFoldDB" id="A0A220U3C1"/>
<keyword evidence="2" id="KW-0378">Hydrolase</keyword>
<comment type="similarity">
    <text evidence="1">Belongs to the isochorismatase family.</text>
</comment>
<name>A0A220U3C1_9BACI</name>
<sequence>MMQDLILNPEKTALVVIDLQKGVVDHINGKPHQNERVVENSAKLAGAFREKGALVTLVHVDFHDGKDALNPITDAPTQTPEGKPKNFSQFIPEFEPVEGDLIVTKHQWGAFFGTDLDVQLRRRGIDTIVLTGIATNIGVGVTAVEAYQRNYQQIFAIDAMNAISQEEHDYTKKYMFPRMGRIRKTEDILKAL</sequence>
<dbReference type="Gene3D" id="3.40.50.850">
    <property type="entry name" value="Isochorismatase-like"/>
    <property type="match status" value="1"/>
</dbReference>
<dbReference type="PANTHER" id="PTHR43540:SF7">
    <property type="entry name" value="ISOCHORISMATASE FAMILY PROTEIN YECD"/>
    <property type="match status" value="1"/>
</dbReference>
<dbReference type="Pfam" id="PF00857">
    <property type="entry name" value="Isochorismatase"/>
    <property type="match status" value="1"/>
</dbReference>